<evidence type="ECO:0000256" key="5">
    <source>
        <dbReference type="ARBA" id="ARBA00022801"/>
    </source>
</evidence>
<feature type="binding site" evidence="15">
    <location>
        <begin position="29"/>
        <end position="36"/>
    </location>
    <ligand>
        <name>ATP</name>
        <dbReference type="ChEBI" id="CHEBI:30616"/>
    </ligand>
</feature>
<feature type="domain" description="UvrD-like helicase C-terminal" evidence="17">
    <location>
        <begin position="326"/>
        <end position="653"/>
    </location>
</feature>
<protein>
    <recommendedName>
        <fullName evidence="13">DNA 3'-5' helicase</fullName>
        <ecNumber evidence="13">5.6.2.4</ecNumber>
    </recommendedName>
</protein>
<dbReference type="PANTHER" id="PTHR11070:SF48">
    <property type="entry name" value="ATP-DEPENDENT HELICASE_NUCLEASE SUBUNIT A"/>
    <property type="match status" value="1"/>
</dbReference>
<proteinExistence type="inferred from homology"/>
<dbReference type="Pfam" id="PF13361">
    <property type="entry name" value="UvrD_C"/>
    <property type="match status" value="1"/>
</dbReference>
<evidence type="ECO:0000256" key="6">
    <source>
        <dbReference type="ARBA" id="ARBA00022806"/>
    </source>
</evidence>
<comment type="catalytic activity">
    <reaction evidence="12">
        <text>Couples ATP hydrolysis with the unwinding of duplex DNA by translocating in the 3'-5' direction.</text>
        <dbReference type="EC" id="5.6.2.4"/>
    </reaction>
</comment>
<evidence type="ECO:0000259" key="17">
    <source>
        <dbReference type="PROSITE" id="PS51217"/>
    </source>
</evidence>
<keyword evidence="9" id="KW-0238">DNA-binding</keyword>
<evidence type="ECO:0000256" key="2">
    <source>
        <dbReference type="ARBA" id="ARBA00022722"/>
    </source>
</evidence>
<organism evidence="18 19">
    <name type="scientific">Candidatus Curtissbacteria bacterium RIFCSPLOWO2_02_FULL_40_13b</name>
    <dbReference type="NCBI Taxonomy" id="1797733"/>
    <lineage>
        <taxon>Bacteria</taxon>
        <taxon>Candidatus Curtissiibacteriota</taxon>
    </lineage>
</organism>
<dbReference type="GO" id="GO:0000725">
    <property type="term" value="P:recombinational repair"/>
    <property type="evidence" value="ECO:0007669"/>
    <property type="project" value="TreeGrafter"/>
</dbReference>
<evidence type="ECO:0000256" key="1">
    <source>
        <dbReference type="ARBA" id="ARBA00009922"/>
    </source>
</evidence>
<dbReference type="InterPro" id="IPR014017">
    <property type="entry name" value="DNA_helicase_UvrD-like_C"/>
</dbReference>
<evidence type="ECO:0000313" key="18">
    <source>
        <dbReference type="EMBL" id="OGE06336.1"/>
    </source>
</evidence>
<dbReference type="CDD" id="cd17932">
    <property type="entry name" value="DEXQc_UvrD"/>
    <property type="match status" value="1"/>
</dbReference>
<dbReference type="Pfam" id="PF12705">
    <property type="entry name" value="PDDEXK_1"/>
    <property type="match status" value="1"/>
</dbReference>
<evidence type="ECO:0000256" key="4">
    <source>
        <dbReference type="ARBA" id="ARBA00022763"/>
    </source>
</evidence>
<dbReference type="Proteomes" id="UP000178845">
    <property type="component" value="Unassembled WGS sequence"/>
</dbReference>
<name>A0A1F5HQG4_9BACT</name>
<keyword evidence="11" id="KW-0413">Isomerase</keyword>
<comment type="catalytic activity">
    <reaction evidence="14">
        <text>ATP + H2O = ADP + phosphate + H(+)</text>
        <dbReference type="Rhea" id="RHEA:13065"/>
        <dbReference type="ChEBI" id="CHEBI:15377"/>
        <dbReference type="ChEBI" id="CHEBI:15378"/>
        <dbReference type="ChEBI" id="CHEBI:30616"/>
        <dbReference type="ChEBI" id="CHEBI:43474"/>
        <dbReference type="ChEBI" id="CHEBI:456216"/>
        <dbReference type="EC" id="5.6.2.4"/>
    </reaction>
</comment>
<gene>
    <name evidence="18" type="ORF">A3I53_01475</name>
</gene>
<reference evidence="18 19" key="1">
    <citation type="journal article" date="2016" name="Nat. Commun.">
        <title>Thousands of microbial genomes shed light on interconnected biogeochemical processes in an aquifer system.</title>
        <authorList>
            <person name="Anantharaman K."/>
            <person name="Brown C.T."/>
            <person name="Hug L.A."/>
            <person name="Sharon I."/>
            <person name="Castelle C.J."/>
            <person name="Probst A.J."/>
            <person name="Thomas B.C."/>
            <person name="Singh A."/>
            <person name="Wilkins M.J."/>
            <person name="Karaoz U."/>
            <person name="Brodie E.L."/>
            <person name="Williams K.H."/>
            <person name="Hubbard S.S."/>
            <person name="Banfield J.F."/>
        </authorList>
    </citation>
    <scope>NUCLEOTIDE SEQUENCE [LARGE SCALE GENOMIC DNA]</scope>
</reference>
<dbReference type="SUPFAM" id="SSF52540">
    <property type="entry name" value="P-loop containing nucleoside triphosphate hydrolases"/>
    <property type="match status" value="1"/>
</dbReference>
<dbReference type="GO" id="GO:0043138">
    <property type="term" value="F:3'-5' DNA helicase activity"/>
    <property type="evidence" value="ECO:0007669"/>
    <property type="project" value="UniProtKB-EC"/>
</dbReference>
<evidence type="ECO:0000256" key="12">
    <source>
        <dbReference type="ARBA" id="ARBA00034617"/>
    </source>
</evidence>
<keyword evidence="4" id="KW-0227">DNA damage</keyword>
<evidence type="ECO:0000256" key="9">
    <source>
        <dbReference type="ARBA" id="ARBA00023125"/>
    </source>
</evidence>
<keyword evidence="6 15" id="KW-0347">Helicase</keyword>
<comment type="similarity">
    <text evidence="1">Belongs to the helicase family. UvrD subfamily.</text>
</comment>
<dbReference type="Gene3D" id="3.40.50.300">
    <property type="entry name" value="P-loop containing nucleotide triphosphate hydrolases"/>
    <property type="match status" value="2"/>
</dbReference>
<evidence type="ECO:0000256" key="10">
    <source>
        <dbReference type="ARBA" id="ARBA00023204"/>
    </source>
</evidence>
<dbReference type="InterPro" id="IPR011604">
    <property type="entry name" value="PDDEXK-like_dom_sf"/>
</dbReference>
<dbReference type="GO" id="GO:0005829">
    <property type="term" value="C:cytosol"/>
    <property type="evidence" value="ECO:0007669"/>
    <property type="project" value="TreeGrafter"/>
</dbReference>
<dbReference type="Pfam" id="PF00580">
    <property type="entry name" value="UvrD-helicase"/>
    <property type="match status" value="1"/>
</dbReference>
<dbReference type="EC" id="5.6.2.4" evidence="13"/>
<evidence type="ECO:0000313" key="19">
    <source>
        <dbReference type="Proteomes" id="UP000178845"/>
    </source>
</evidence>
<dbReference type="EMBL" id="MFBW01000049">
    <property type="protein sequence ID" value="OGE06336.1"/>
    <property type="molecule type" value="Genomic_DNA"/>
</dbReference>
<evidence type="ECO:0000256" key="3">
    <source>
        <dbReference type="ARBA" id="ARBA00022741"/>
    </source>
</evidence>
<evidence type="ECO:0000256" key="14">
    <source>
        <dbReference type="ARBA" id="ARBA00048988"/>
    </source>
</evidence>
<evidence type="ECO:0000256" key="8">
    <source>
        <dbReference type="ARBA" id="ARBA00022840"/>
    </source>
</evidence>
<evidence type="ECO:0000256" key="11">
    <source>
        <dbReference type="ARBA" id="ARBA00023235"/>
    </source>
</evidence>
<dbReference type="AlphaFoldDB" id="A0A1F5HQG4"/>
<accession>A0A1F5HQG4</accession>
<keyword evidence="3 15" id="KW-0547">Nucleotide-binding</keyword>
<evidence type="ECO:0000256" key="15">
    <source>
        <dbReference type="PROSITE-ProRule" id="PRU00560"/>
    </source>
</evidence>
<dbReference type="InterPro" id="IPR013986">
    <property type="entry name" value="DExx_box_DNA_helicase_dom_sf"/>
</dbReference>
<dbReference type="GO" id="GO:0005524">
    <property type="term" value="F:ATP binding"/>
    <property type="evidence" value="ECO:0007669"/>
    <property type="project" value="UniProtKB-UniRule"/>
</dbReference>
<dbReference type="InterPro" id="IPR038726">
    <property type="entry name" value="PDDEXK_AddAB-type"/>
</dbReference>
<keyword evidence="5 15" id="KW-0378">Hydrolase</keyword>
<dbReference type="InterPro" id="IPR014016">
    <property type="entry name" value="UvrD-like_ATP-bd"/>
</dbReference>
<dbReference type="Gene3D" id="1.10.486.10">
    <property type="entry name" value="PCRA, domain 4"/>
    <property type="match status" value="1"/>
</dbReference>
<evidence type="ECO:0000259" key="16">
    <source>
        <dbReference type="PROSITE" id="PS51198"/>
    </source>
</evidence>
<dbReference type="InterPro" id="IPR000212">
    <property type="entry name" value="DNA_helicase_UvrD/REP"/>
</dbReference>
<dbReference type="PROSITE" id="PS51198">
    <property type="entry name" value="UVRD_HELICASE_ATP_BIND"/>
    <property type="match status" value="1"/>
</dbReference>
<dbReference type="Gene3D" id="3.90.320.10">
    <property type="match status" value="1"/>
</dbReference>
<keyword evidence="10" id="KW-0234">DNA repair</keyword>
<dbReference type="GO" id="GO:0033202">
    <property type="term" value="C:DNA helicase complex"/>
    <property type="evidence" value="ECO:0007669"/>
    <property type="project" value="TreeGrafter"/>
</dbReference>
<dbReference type="GO" id="GO:0003677">
    <property type="term" value="F:DNA binding"/>
    <property type="evidence" value="ECO:0007669"/>
    <property type="project" value="UniProtKB-KW"/>
</dbReference>
<evidence type="ECO:0000256" key="7">
    <source>
        <dbReference type="ARBA" id="ARBA00022839"/>
    </source>
</evidence>
<keyword evidence="8 15" id="KW-0067">ATP-binding</keyword>
<dbReference type="InterPro" id="IPR027417">
    <property type="entry name" value="P-loop_NTPase"/>
</dbReference>
<keyword evidence="2" id="KW-0540">Nuclease</keyword>
<dbReference type="PROSITE" id="PS51217">
    <property type="entry name" value="UVRD_HELICASE_CTER"/>
    <property type="match status" value="1"/>
</dbReference>
<feature type="domain" description="UvrD-like helicase ATP-binding" evidence="16">
    <location>
        <begin position="8"/>
        <end position="325"/>
    </location>
</feature>
<keyword evidence="7" id="KW-0269">Exonuclease</keyword>
<dbReference type="PANTHER" id="PTHR11070">
    <property type="entry name" value="UVRD / RECB / PCRA DNA HELICASE FAMILY MEMBER"/>
    <property type="match status" value="1"/>
</dbReference>
<evidence type="ECO:0000256" key="13">
    <source>
        <dbReference type="ARBA" id="ARBA00034808"/>
    </source>
</evidence>
<sequence length="1030" mass="116918">MRVSDILKDLNSEQREAVTTTEGPLLIIAGAGTGKTAVIARRVAYIIEKKLAKPSEILALTFTDKAAGEMEERVDILVPYGFIDTWISTFHAFGDRVLRENALDVGLSPDFRILSRPQQVLFFQQNLFRFQLEYFRPLSNPTKFISAILSFFSRLKDENISPEEFLKYAKRRPAGKAGLMTNAKDQATGPEGTLARRESKTEAKKYQELASAFESYERFKDEAGFLDFGDQVVKTIQLFEKRPKILRTYQQKFKYILVDEYQDTNFAQNELVKMLASVHKNICVVGDDDQSIYKFRGAAISNILEFVKDFPRAKQVVLTQNYRSTQAILDSAYRLIRHNDPDRLEVKNNINKKLKSTKSGLPTGRQGLPPQELFTDTISEEADLVAAEIEKLMSKKSVKGHMSSIRRAQDDPDSIEGSNVKGYTYRNFAILVRANSQADHFLRALNMKGIPHKFVGSSGLYQQEEVNLLISFLIAISNFEDSLNLYNLLTSDIYQLPPADAIKLASYAKRKTRSLYYLLKNLPAGRQVSTENDLQISQETRAITDKLLNDLEEAIKLSRRENVGKVTYDFLKRTGYLKRLEREGGVEGTIKIQNIAKFFDKIKEFSDVAKAETVIQFVDYLEAIRAAGDDPATVQFDPELDAVNVMTVHGAKGLEFPVVFLVNLVSDRFPTRQHGEAIEVPEKLIKETLPAGDWHMQEERRLFYVGATRAKDLLYFSWSRDIGGKRIKKVSPFVLEALDKAKSDASMAKLSPLEKIEKFAPTPTRPSQTLLFDTDVLKLTQGAVDDYLTCAYKYRYIHVLRVPILRHHAIVYGAALHIAVAAFLKSKKNERLLTLPQVLEVFENAWDSEGFLTIEHEERRKAQGKLALSNFYKREVKAKAIPSLIESNFNFSLKGVTVTGRFDRVDIAPGSKLTIIDYKSSENIDQARADSQAKESTQLAVYALYYFKRFKIIPEGLRLHFLESGIEGSFQPAEKDLEKTENLILETAEDIRRDLKNNNFTANPKYFGREPACVYCAYNSICPFSIAKVF</sequence>
<comment type="caution">
    <text evidence="18">The sequence shown here is derived from an EMBL/GenBank/DDBJ whole genome shotgun (WGS) entry which is preliminary data.</text>
</comment>
<dbReference type="Gene3D" id="1.10.10.160">
    <property type="match status" value="1"/>
</dbReference>
<dbReference type="GO" id="GO:0004527">
    <property type="term" value="F:exonuclease activity"/>
    <property type="evidence" value="ECO:0007669"/>
    <property type="project" value="UniProtKB-KW"/>
</dbReference>